<reference evidence="4 5" key="1">
    <citation type="journal article" date="2021" name="Sci. Rep.">
        <title>The genome of the diatom Chaetoceros tenuissimus carries an ancient integrated fragment of an extant virus.</title>
        <authorList>
            <person name="Hongo Y."/>
            <person name="Kimura K."/>
            <person name="Takaki Y."/>
            <person name="Yoshida Y."/>
            <person name="Baba S."/>
            <person name="Kobayashi G."/>
            <person name="Nagasaki K."/>
            <person name="Hano T."/>
            <person name="Tomaru Y."/>
        </authorList>
    </citation>
    <scope>NUCLEOTIDE SEQUENCE [LARGE SCALE GENOMIC DNA]</scope>
    <source>
        <strain evidence="4 5">NIES-3715</strain>
    </source>
</reference>
<keyword evidence="5" id="KW-1185">Reference proteome</keyword>
<evidence type="ECO:0000256" key="3">
    <source>
        <dbReference type="SAM" id="SignalP"/>
    </source>
</evidence>
<evidence type="ECO:0000313" key="4">
    <source>
        <dbReference type="EMBL" id="GFH53675.1"/>
    </source>
</evidence>
<feature type="region of interest" description="Disordered" evidence="1">
    <location>
        <begin position="292"/>
        <end position="316"/>
    </location>
</feature>
<dbReference type="SUPFAM" id="SSF51735">
    <property type="entry name" value="NAD(P)-binding Rossmann-fold domains"/>
    <property type="match status" value="1"/>
</dbReference>
<dbReference type="PANTHER" id="PTHR15020:SF11">
    <property type="entry name" value="OS06G0360300 PROTEIN"/>
    <property type="match status" value="1"/>
</dbReference>
<organism evidence="4 5">
    <name type="scientific">Chaetoceros tenuissimus</name>
    <dbReference type="NCBI Taxonomy" id="426638"/>
    <lineage>
        <taxon>Eukaryota</taxon>
        <taxon>Sar</taxon>
        <taxon>Stramenopiles</taxon>
        <taxon>Ochrophyta</taxon>
        <taxon>Bacillariophyta</taxon>
        <taxon>Coscinodiscophyceae</taxon>
        <taxon>Chaetocerotophycidae</taxon>
        <taxon>Chaetocerotales</taxon>
        <taxon>Chaetocerotaceae</taxon>
        <taxon>Chaetoceros</taxon>
    </lineage>
</organism>
<evidence type="ECO:0000256" key="2">
    <source>
        <dbReference type="SAM" id="Phobius"/>
    </source>
</evidence>
<feature type="region of interest" description="Disordered" evidence="1">
    <location>
        <begin position="422"/>
        <end position="455"/>
    </location>
</feature>
<keyword evidence="2" id="KW-0812">Transmembrane</keyword>
<dbReference type="AlphaFoldDB" id="A0AAD3H7W8"/>
<name>A0AAD3H7W8_9STRA</name>
<dbReference type="InterPro" id="IPR036291">
    <property type="entry name" value="NAD(P)-bd_dom_sf"/>
</dbReference>
<feature type="signal peptide" evidence="3">
    <location>
        <begin position="1"/>
        <end position="21"/>
    </location>
</feature>
<dbReference type="PANTHER" id="PTHR15020">
    <property type="entry name" value="FLAVIN REDUCTASE-RELATED"/>
    <property type="match status" value="1"/>
</dbReference>
<feature type="chain" id="PRO_5041987248" description="Alcohol-forming fatty acyl-CoA reductase" evidence="3">
    <location>
        <begin position="22"/>
        <end position="605"/>
    </location>
</feature>
<sequence>MTLSRRAFFLLFLLCNNSCTALISPKRESLTFHDNFLTKKNQKPFLISTHLSISAGLFPEDEPQRPKPKPVMEPPPVVETVLEKTSAPPENLSPKVVVLGATGRIGRRIIRNLMALESDITVVAFVRDYEKACEVLYDELIIEREDNKGPKLQLVVCDLVPPSYVAGYDPSKEVTKDDDDEEFAVSASRFYKDDLDEYDYRAKAKYDAVDLNPLLPLHDALLNATAIISTVGTVRSTLPFQDYLLKPWRVFISPKKWCTDKSHPYYVNYMVHKKVLEYCEEAQRLRNKQWRNWQNADNRRKSKTTRKNDDSNNEEKKNDRIRIIRITDACLANPAWDLVNVVTNVVRSLVFRYQAKCEKLLASSNIVDTIILRPGDLVDDIRNETITTMSVGIGGKLPPPINVGRDDVAALATFSAFSDLNPPAKKKREAQTTEGETISINQRKSRRNRSKNIEDNKPRHWNIAVGWSGDKNSGFKNAEACMQYIVKEYSKQRKSARRKKKVRDAYFMSRVIKQPIQRLFQKTKSKTIKPYKLFAFLPLFLFVYPTLLSLMVDIGKKIPVVKNAGMTLIVASEPYRRQAFEFSKDKLLKLTIRRSIAQKTGLLID</sequence>
<evidence type="ECO:0000313" key="5">
    <source>
        <dbReference type="Proteomes" id="UP001054902"/>
    </source>
</evidence>
<dbReference type="Proteomes" id="UP001054902">
    <property type="component" value="Unassembled WGS sequence"/>
</dbReference>
<dbReference type="Gene3D" id="3.40.50.720">
    <property type="entry name" value="NAD(P)-binding Rossmann-like Domain"/>
    <property type="match status" value="1"/>
</dbReference>
<feature type="transmembrane region" description="Helical" evidence="2">
    <location>
        <begin position="533"/>
        <end position="552"/>
    </location>
</feature>
<keyword evidence="3" id="KW-0732">Signal</keyword>
<accession>A0AAD3H7W8</accession>
<gene>
    <name evidence="4" type="ORF">CTEN210_10151</name>
</gene>
<proteinExistence type="predicted"/>
<keyword evidence="2" id="KW-1133">Transmembrane helix</keyword>
<dbReference type="EMBL" id="BLLK01000047">
    <property type="protein sequence ID" value="GFH53675.1"/>
    <property type="molecule type" value="Genomic_DNA"/>
</dbReference>
<evidence type="ECO:0000256" key="1">
    <source>
        <dbReference type="SAM" id="MobiDB-lite"/>
    </source>
</evidence>
<evidence type="ECO:0008006" key="6">
    <source>
        <dbReference type="Google" id="ProtNLM"/>
    </source>
</evidence>
<keyword evidence="2" id="KW-0472">Membrane</keyword>
<comment type="caution">
    <text evidence="4">The sequence shown here is derived from an EMBL/GenBank/DDBJ whole genome shotgun (WGS) entry which is preliminary data.</text>
</comment>
<feature type="compositionally biased region" description="Basic and acidic residues" evidence="1">
    <location>
        <begin position="306"/>
        <end position="316"/>
    </location>
</feature>
<protein>
    <recommendedName>
        <fullName evidence="6">Alcohol-forming fatty acyl-CoA reductase</fullName>
    </recommendedName>
</protein>